<comment type="subcellular location">
    <subcellularLocation>
        <location evidence="1">Secreted</location>
    </subcellularLocation>
</comment>
<keyword evidence="6" id="KW-0325">Glycoprotein</keyword>
<feature type="disulfide bond" evidence="8">
    <location>
        <begin position="1168"/>
        <end position="1180"/>
    </location>
</feature>
<evidence type="ECO:0000313" key="16">
    <source>
        <dbReference type="Proteomes" id="UP001519460"/>
    </source>
</evidence>
<proteinExistence type="predicted"/>
<dbReference type="GO" id="GO:0005576">
    <property type="term" value="C:extracellular region"/>
    <property type="evidence" value="ECO:0007669"/>
    <property type="project" value="UniProtKB-SubCell"/>
</dbReference>
<keyword evidence="3 11" id="KW-0732">Signal</keyword>
<dbReference type="SUPFAM" id="SSF57196">
    <property type="entry name" value="EGF/Laminin"/>
    <property type="match status" value="4"/>
</dbReference>
<feature type="compositionally biased region" description="Basic and acidic residues" evidence="10">
    <location>
        <begin position="897"/>
        <end position="913"/>
    </location>
</feature>
<evidence type="ECO:0000259" key="14">
    <source>
        <dbReference type="PROSITE" id="PS51117"/>
    </source>
</evidence>
<keyword evidence="16" id="KW-1185">Reference proteome</keyword>
<accession>A0ABD0JG35</accession>
<dbReference type="Pfam" id="PF00052">
    <property type="entry name" value="Laminin_B"/>
    <property type="match status" value="1"/>
</dbReference>
<feature type="disulfide bond" evidence="8">
    <location>
        <begin position="1170"/>
        <end position="1187"/>
    </location>
</feature>
<dbReference type="PRINTS" id="PR00011">
    <property type="entry name" value="EGFLAMININ"/>
</dbReference>
<feature type="region of interest" description="Disordered" evidence="10">
    <location>
        <begin position="571"/>
        <end position="630"/>
    </location>
</feature>
<feature type="disulfide bond" evidence="8">
    <location>
        <begin position="534"/>
        <end position="543"/>
    </location>
</feature>
<feature type="coiled-coil region" evidence="9">
    <location>
        <begin position="1836"/>
        <end position="1884"/>
    </location>
</feature>
<evidence type="ECO:0000256" key="2">
    <source>
        <dbReference type="ARBA" id="ARBA00022525"/>
    </source>
</evidence>
<feature type="domain" description="Laminin EGF-like" evidence="12">
    <location>
        <begin position="1487"/>
        <end position="1534"/>
    </location>
</feature>
<feature type="compositionally biased region" description="Basic and acidic residues" evidence="10">
    <location>
        <begin position="854"/>
        <end position="870"/>
    </location>
</feature>
<dbReference type="FunFam" id="2.10.25.10:FF:000224">
    <property type="entry name" value="Usherin"/>
    <property type="match status" value="1"/>
</dbReference>
<name>A0ABD0JG35_9CAEN</name>
<feature type="compositionally biased region" description="Polar residues" evidence="10">
    <location>
        <begin position="598"/>
        <end position="630"/>
    </location>
</feature>
<dbReference type="Gene3D" id="2.10.25.10">
    <property type="entry name" value="Laminin"/>
    <property type="match status" value="6"/>
</dbReference>
<evidence type="ECO:0000259" key="12">
    <source>
        <dbReference type="PROSITE" id="PS50027"/>
    </source>
</evidence>
<dbReference type="EMBL" id="JACVVK020000456">
    <property type="protein sequence ID" value="KAK7473823.1"/>
    <property type="molecule type" value="Genomic_DNA"/>
</dbReference>
<dbReference type="InterPro" id="IPR002049">
    <property type="entry name" value="LE_dom"/>
</dbReference>
<keyword evidence="4" id="KW-0677">Repeat</keyword>
<evidence type="ECO:0000256" key="8">
    <source>
        <dbReference type="PROSITE-ProRule" id="PRU00460"/>
    </source>
</evidence>
<feature type="region of interest" description="Disordered" evidence="10">
    <location>
        <begin position="701"/>
        <end position="731"/>
    </location>
</feature>
<dbReference type="SMART" id="SM00136">
    <property type="entry name" value="LamNT"/>
    <property type="match status" value="1"/>
</dbReference>
<reference evidence="15 16" key="1">
    <citation type="journal article" date="2023" name="Sci. Data">
        <title>Genome assembly of the Korean intertidal mud-creeper Batillaria attramentaria.</title>
        <authorList>
            <person name="Patra A.K."/>
            <person name="Ho P.T."/>
            <person name="Jun S."/>
            <person name="Lee S.J."/>
            <person name="Kim Y."/>
            <person name="Won Y.J."/>
        </authorList>
    </citation>
    <scope>NUCLEOTIDE SEQUENCE [LARGE SCALE GENOMIC DNA]</scope>
    <source>
        <strain evidence="15">Wonlab-2016</strain>
    </source>
</reference>
<feature type="domain" description="Laminin IV type A" evidence="13">
    <location>
        <begin position="1203"/>
        <end position="1387"/>
    </location>
</feature>
<feature type="domain" description="Laminin EGF-like" evidence="12">
    <location>
        <begin position="1168"/>
        <end position="1218"/>
    </location>
</feature>
<feature type="disulfide bond" evidence="8">
    <location>
        <begin position="1489"/>
        <end position="1506"/>
    </location>
</feature>
<dbReference type="FunFam" id="2.10.25.10:FF:000407">
    <property type="entry name" value="Laminin subunit alpha-3"/>
    <property type="match status" value="1"/>
</dbReference>
<evidence type="ECO:0000256" key="10">
    <source>
        <dbReference type="SAM" id="MobiDB-lite"/>
    </source>
</evidence>
<feature type="compositionally biased region" description="Basic and acidic residues" evidence="10">
    <location>
        <begin position="1005"/>
        <end position="1018"/>
    </location>
</feature>
<dbReference type="PROSITE" id="PS51117">
    <property type="entry name" value="LAMININ_NTER"/>
    <property type="match status" value="1"/>
</dbReference>
<dbReference type="InterPro" id="IPR000034">
    <property type="entry name" value="Laminin_IV"/>
</dbReference>
<feature type="disulfide bond" evidence="8">
    <location>
        <begin position="1487"/>
        <end position="1499"/>
    </location>
</feature>
<dbReference type="PANTHER" id="PTHR10574">
    <property type="entry name" value="NETRIN/LAMININ-RELATED"/>
    <property type="match status" value="1"/>
</dbReference>
<feature type="region of interest" description="Disordered" evidence="10">
    <location>
        <begin position="843"/>
        <end position="1028"/>
    </location>
</feature>
<dbReference type="PANTHER" id="PTHR10574:SF440">
    <property type="entry name" value="LAMININ EGF-LIKE DOMAIN-CONTAINING PROTEIN"/>
    <property type="match status" value="1"/>
</dbReference>
<dbReference type="Gene3D" id="2.170.300.10">
    <property type="entry name" value="Tie2 ligand-binding domain superfamily"/>
    <property type="match status" value="1"/>
</dbReference>
<evidence type="ECO:0000256" key="4">
    <source>
        <dbReference type="ARBA" id="ARBA00022737"/>
    </source>
</evidence>
<evidence type="ECO:0000256" key="5">
    <source>
        <dbReference type="ARBA" id="ARBA00023157"/>
    </source>
</evidence>
<protein>
    <submittedName>
        <fullName evidence="15">Uncharacterized protein</fullName>
    </submittedName>
</protein>
<evidence type="ECO:0000256" key="9">
    <source>
        <dbReference type="SAM" id="Coils"/>
    </source>
</evidence>
<feature type="domain" description="Laminin EGF-like" evidence="12">
    <location>
        <begin position="512"/>
        <end position="560"/>
    </location>
</feature>
<feature type="disulfide bond" evidence="8">
    <location>
        <begin position="1508"/>
        <end position="1517"/>
    </location>
</feature>
<dbReference type="FunFam" id="2.10.25.10:FF:000094">
    <property type="entry name" value="Laminin subunit alpha-2"/>
    <property type="match status" value="1"/>
</dbReference>
<dbReference type="PROSITE" id="PS01248">
    <property type="entry name" value="EGF_LAM_1"/>
    <property type="match status" value="3"/>
</dbReference>
<evidence type="ECO:0000256" key="7">
    <source>
        <dbReference type="ARBA" id="ARBA00023292"/>
    </source>
</evidence>
<feature type="disulfide bond" evidence="8">
    <location>
        <begin position="1189"/>
        <end position="1198"/>
    </location>
</feature>
<feature type="signal peptide" evidence="11">
    <location>
        <begin position="1"/>
        <end position="30"/>
    </location>
</feature>
<evidence type="ECO:0000256" key="3">
    <source>
        <dbReference type="ARBA" id="ARBA00022729"/>
    </source>
</evidence>
<evidence type="ECO:0000256" key="1">
    <source>
        <dbReference type="ARBA" id="ARBA00004613"/>
    </source>
</evidence>
<feature type="region of interest" description="Disordered" evidence="10">
    <location>
        <begin position="744"/>
        <end position="770"/>
    </location>
</feature>
<dbReference type="InterPro" id="IPR050440">
    <property type="entry name" value="Laminin/Netrin_ECM"/>
</dbReference>
<dbReference type="CDD" id="cd00055">
    <property type="entry name" value="EGF_Lam"/>
    <property type="match status" value="7"/>
</dbReference>
<evidence type="ECO:0000256" key="6">
    <source>
        <dbReference type="ARBA" id="ARBA00023180"/>
    </source>
</evidence>
<keyword evidence="2" id="KW-0964">Secreted</keyword>
<feature type="disulfide bond" evidence="8">
    <location>
        <begin position="1460"/>
        <end position="1469"/>
    </location>
</feature>
<evidence type="ECO:0000256" key="11">
    <source>
        <dbReference type="SAM" id="SignalP"/>
    </source>
</evidence>
<evidence type="ECO:0000313" key="15">
    <source>
        <dbReference type="EMBL" id="KAK7473823.1"/>
    </source>
</evidence>
<dbReference type="Pfam" id="PF00055">
    <property type="entry name" value="Laminin_N"/>
    <property type="match status" value="1"/>
</dbReference>
<dbReference type="Proteomes" id="UP001519460">
    <property type="component" value="Unassembled WGS sequence"/>
</dbReference>
<dbReference type="GO" id="GO:0048513">
    <property type="term" value="P:animal organ development"/>
    <property type="evidence" value="ECO:0007669"/>
    <property type="project" value="UniProtKB-ARBA"/>
</dbReference>
<keyword evidence="5 8" id="KW-1015">Disulfide bond</keyword>
<dbReference type="SMART" id="SM00180">
    <property type="entry name" value="EGF_Lam"/>
    <property type="match status" value="7"/>
</dbReference>
<feature type="chain" id="PRO_5044782601" evidence="11">
    <location>
        <begin position="31"/>
        <end position="2100"/>
    </location>
</feature>
<feature type="domain" description="Laminin EGF-like" evidence="12">
    <location>
        <begin position="1425"/>
        <end position="1486"/>
    </location>
</feature>
<keyword evidence="9" id="KW-0175">Coiled coil</keyword>
<organism evidence="15 16">
    <name type="scientific">Batillaria attramentaria</name>
    <dbReference type="NCBI Taxonomy" id="370345"/>
    <lineage>
        <taxon>Eukaryota</taxon>
        <taxon>Metazoa</taxon>
        <taxon>Spiralia</taxon>
        <taxon>Lophotrochozoa</taxon>
        <taxon>Mollusca</taxon>
        <taxon>Gastropoda</taxon>
        <taxon>Caenogastropoda</taxon>
        <taxon>Sorbeoconcha</taxon>
        <taxon>Cerithioidea</taxon>
        <taxon>Batillariidae</taxon>
        <taxon>Batillaria</taxon>
    </lineage>
</organism>
<dbReference type="Pfam" id="PF00053">
    <property type="entry name" value="EGF_laminin"/>
    <property type="match status" value="6"/>
</dbReference>
<sequence length="2100" mass="225586">MATPKNNWQLSKARAVFLAVLCLSCCQVRGLYEECQNADGEFAACHPDIEKLVPAGNFTVTLDPEDSTCGTPRSSYRRLGDRMFVDKICDALSTDVNINHDVSYMTDVAGDTTWWQSVTMETAGPTQPLLVNITLSFNKTYHLMGDLTITFNSGRPEVMILEKSVDYGLTWSPLQYYARNCREFYDRGAGYSITVNDLSAVICDNTSVEITSFPRPGGKVIFGAVGQRLKLLAGPTEENFAQYFQSLDTSDVMEFLSFTDLRIRLLETATDGGTNYNMYYYAISDIEVLARCDCNLHGSRCVADETGRAACECSHNTAGRDCELCQPLYNDRPWQKGLYTPFSTGTANECKIPTNGSDVTLSGTLSVSVNGNSGADVTSYGTDVTTCQQTPAEVQRVDFNFTSGVAMAWVSDNVTVPLDVRCRYDVTLSISGNGNVISPVVIDSFLLMPALTSSSGNTTFGVRSSSETDVVYHTCLNQLAALFTRESALLPGTCRNLFLSVSAELYNGGQACDCDPVGTEPGTLCAAVGGQCHCKAGVAGRRCDQCRPGYYDLTLSGCTAVECTAPSCTVVPPSTDPPPSANSTSSTNSSGLPEGAVTTPSSDTGTGKISTSPGAGNTTASQSSGSNAGDDSTVYIVVASNPYRWGETLDRNDNFRSQEFDNGAYSDNDFNWNVWNQRAGIKDGDRHSPSPYRPPVFFLHSADSSDGDSVPARQRNGDGTFGNGVPNGTRDAEGLLAARGRLDPNSQLQRQSKLHNEKLPSFSALDRSRKPRVMRDDTLVDYGDDGMVYQPLSFDTFRSSSPPLAVIRPTPKLGVSTLHTPKQDPLDDGYGWDIAETSFITKPKPVPGKPVFDTWEKDTEPLRDARERSFRRVPQKTNRGTEENAWPDVDTPPVLKDAIERAEKRIRQTENPKQKKKLGMSYSAPERPTSLSVPVTQPPDPLPTSRRRTSRLIKRASSKSRPGKAQHVPALVIPNEDKTKTPPKKPKRKRPPSNAKDSSPSRLGAESDREATTSELPRKASKKGNMDAYNSSFDKSQLVDGLLAPPASFSDFDFSAFDEEHGSLGGSRNGACDVISGQCQCLQNVASAMETGTSGVAGDLQCSQCRQNFYGHGSTLGCLPCNCHQTGSTNPQCTEEGQCPCVDSVGGRQCDQCRPGFFAFGTGGCSPCGCDLAGSLNGTCDQTFGTCQCKGNVEGTRCDVCKAGYFNLAASNPSGCQPCFCFQHGTVCTSATGFIYDTITSESSVNWNVTDTHFLAPPQFLGDQHVSYGQLLSFYFTGALPFGQVANATLVILEGDQEQSGSVKYVVDALTPATSTSGQVDVRFLAGEWRRADDTDAEESEMLRILADLTALKLPRQLGGTSFAYTDIVMETALAGSEGNVSTHVENCTCDTVSAVSGLSCENCSPGTRRMNVNLTSPYQVCTACDCSGRGLTTPPECDQWTGVCLNCRNGTVGDRCQSCAPFVQGAECDECEDGYWGLGPNGCEACNCSDPGSTSSLCDKDSGQCSCAPFVTGRMCERCEENYHSLSATGCQECDECYKLVMGEVTALRQLVQNMTSSVLLLETNDQTPNLGFFVPRLNDAVDTSQQLLTFLEDTTAAEDSVRGQLVTLTSLTQELSDAVTRLAENTTSDIEAVLSEALVEYENATLVKQAVTDNVQSTYDQIGTLASVVPSLDALAASLETVEVELRTRAQNSETARQAALSELQDLEQVTVQSALGVHQNNSRRMTQLEGVDVTLNMLATETLTEGRQVRTKSAEVIQSAQGLQTAVATIGQPNIDVAGLSRSVSNVTSRADLLQAQATEADTNFASRQTEIDSAVVQTEALRSRVQALVDGVGGMTSRLTSAERQARAAEQEANSVFQSAENMLQTMQNFEVMASEVEQKTNTSLATVEDMRQASADVRAEAAAVTTSLAASQQAASQAIDIARQAKAIADLQYARLSPVAVSAQALQNSTSTELDNATAAAQRPDALLTSVVQPANETCAEQQQLVANVRSKVESAASSAQQATTRAVMATNRANLLLSNLRNIPSVDLDRIQTLLAEVNSARAQFNATELRSAIAAVQASSQAQAAKIAVLKARKAELQAKIEQLRVIQQQLLP</sequence>
<keyword evidence="7 8" id="KW-0424">Laminin EGF-like domain</keyword>
<dbReference type="Gene3D" id="2.60.120.260">
    <property type="entry name" value="Galactose-binding domain-like"/>
    <property type="match status" value="1"/>
</dbReference>
<dbReference type="SUPFAM" id="SSF57997">
    <property type="entry name" value="Tropomyosin"/>
    <property type="match status" value="1"/>
</dbReference>
<comment type="caution">
    <text evidence="8">Lacks conserved residue(s) required for the propagation of feature annotation.</text>
</comment>
<feature type="compositionally biased region" description="Basic residues" evidence="10">
    <location>
        <begin position="981"/>
        <end position="991"/>
    </location>
</feature>
<dbReference type="PROSITE" id="PS50027">
    <property type="entry name" value="EGF_LAM_2"/>
    <property type="match status" value="5"/>
</dbReference>
<dbReference type="PROSITE" id="PS51115">
    <property type="entry name" value="LAMININ_IVA"/>
    <property type="match status" value="1"/>
</dbReference>
<comment type="caution">
    <text evidence="15">The sequence shown here is derived from an EMBL/GenBank/DDBJ whole genome shotgun (WGS) entry which is preliminary data.</text>
</comment>
<feature type="compositionally biased region" description="Low complexity" evidence="10">
    <location>
        <begin position="581"/>
        <end position="590"/>
    </location>
</feature>
<dbReference type="SMART" id="SM00281">
    <property type="entry name" value="LamB"/>
    <property type="match status" value="1"/>
</dbReference>
<feature type="domain" description="Laminin N-terminal" evidence="14">
    <location>
        <begin position="41"/>
        <end position="291"/>
    </location>
</feature>
<feature type="domain" description="Laminin EGF-like" evidence="12">
    <location>
        <begin position="1121"/>
        <end position="1167"/>
    </location>
</feature>
<dbReference type="InterPro" id="IPR008211">
    <property type="entry name" value="Laminin_N"/>
</dbReference>
<evidence type="ECO:0000259" key="13">
    <source>
        <dbReference type="PROSITE" id="PS51115"/>
    </source>
</evidence>
<gene>
    <name evidence="15" type="ORF">BaRGS_00034930</name>
</gene>
<feature type="compositionally biased region" description="Basic residues" evidence="10">
    <location>
        <begin position="945"/>
        <end position="964"/>
    </location>
</feature>
<feature type="disulfide bond" evidence="8">
    <location>
        <begin position="1121"/>
        <end position="1133"/>
    </location>
</feature>
<feature type="disulfide bond" evidence="8">
    <location>
        <begin position="1141"/>
        <end position="1150"/>
    </location>
</feature>